<dbReference type="PANTHER" id="PTHR35705">
    <property type="entry name" value="WPP DOMAIN-INTERACTING TAIL-ANCHORED PROTEIN 1"/>
    <property type="match status" value="1"/>
</dbReference>
<accession>A0A2P6PBM3</accession>
<dbReference type="PANTHER" id="PTHR35705:SF1">
    <property type="entry name" value="WPP DOMAIN-INTERACTING TAIL-ANCHORED PROTEIN 1"/>
    <property type="match status" value="1"/>
</dbReference>
<dbReference type="Proteomes" id="UP000238479">
    <property type="component" value="Chromosome 7"/>
</dbReference>
<keyword evidence="1" id="KW-0175">Coiled coil</keyword>
<dbReference type="STRING" id="74649.A0A2P6PBM3"/>
<dbReference type="InterPro" id="IPR039976">
    <property type="entry name" value="WIT1/WIT2"/>
</dbReference>
<dbReference type="AlphaFoldDB" id="A0A2P6PBM3"/>
<evidence type="ECO:0000256" key="1">
    <source>
        <dbReference type="SAM" id="Coils"/>
    </source>
</evidence>
<gene>
    <name evidence="2" type="ORF">RchiOBHm_Chr7g0216041</name>
</gene>
<evidence type="ECO:0000313" key="2">
    <source>
        <dbReference type="EMBL" id="PRQ19330.1"/>
    </source>
</evidence>
<comment type="caution">
    <text evidence="2">The sequence shown here is derived from an EMBL/GenBank/DDBJ whole genome shotgun (WGS) entry which is preliminary data.</text>
</comment>
<proteinExistence type="predicted"/>
<sequence length="130" mass="14637">MQWQLLELARRNKLNSIIMHMENVIKDLKQKVSNAESRADSVEEKCIIISKSNAALNDKVSILTGRLKCMEAALYQAEEAKTAIATVIEYIATEFGHIFQAVFIGAAIFLIDVQKFGQLGKNLYHKVIIQ</sequence>
<feature type="coiled-coil region" evidence="1">
    <location>
        <begin position="11"/>
        <end position="45"/>
    </location>
</feature>
<dbReference type="EMBL" id="PDCK01000045">
    <property type="protein sequence ID" value="PRQ19330.1"/>
    <property type="molecule type" value="Genomic_DNA"/>
</dbReference>
<keyword evidence="3" id="KW-1185">Reference proteome</keyword>
<evidence type="ECO:0000313" key="3">
    <source>
        <dbReference type="Proteomes" id="UP000238479"/>
    </source>
</evidence>
<protein>
    <submittedName>
        <fullName evidence="2">Uncharacterized protein</fullName>
    </submittedName>
</protein>
<name>A0A2P6PBM3_ROSCH</name>
<organism evidence="2 3">
    <name type="scientific">Rosa chinensis</name>
    <name type="common">China rose</name>
    <dbReference type="NCBI Taxonomy" id="74649"/>
    <lineage>
        <taxon>Eukaryota</taxon>
        <taxon>Viridiplantae</taxon>
        <taxon>Streptophyta</taxon>
        <taxon>Embryophyta</taxon>
        <taxon>Tracheophyta</taxon>
        <taxon>Spermatophyta</taxon>
        <taxon>Magnoliopsida</taxon>
        <taxon>eudicotyledons</taxon>
        <taxon>Gunneridae</taxon>
        <taxon>Pentapetalae</taxon>
        <taxon>rosids</taxon>
        <taxon>fabids</taxon>
        <taxon>Rosales</taxon>
        <taxon>Rosaceae</taxon>
        <taxon>Rosoideae</taxon>
        <taxon>Rosoideae incertae sedis</taxon>
        <taxon>Rosa</taxon>
    </lineage>
</organism>
<reference evidence="2 3" key="1">
    <citation type="journal article" date="2018" name="Nat. Genet.">
        <title>The Rosa genome provides new insights in the design of modern roses.</title>
        <authorList>
            <person name="Bendahmane M."/>
        </authorList>
    </citation>
    <scope>NUCLEOTIDE SEQUENCE [LARGE SCALE GENOMIC DNA]</scope>
    <source>
        <strain evidence="3">cv. Old Blush</strain>
    </source>
</reference>
<dbReference type="Gramene" id="PRQ19330">
    <property type="protein sequence ID" value="PRQ19330"/>
    <property type="gene ID" value="RchiOBHm_Chr7g0216041"/>
</dbReference>